<feature type="domain" description="PFU" evidence="7">
    <location>
        <begin position="370"/>
        <end position="466"/>
    </location>
</feature>
<dbReference type="PROSITE" id="PS51396">
    <property type="entry name" value="PUL"/>
    <property type="match status" value="1"/>
</dbReference>
<feature type="repeat" description="WD" evidence="5">
    <location>
        <begin position="104"/>
        <end position="135"/>
    </location>
</feature>
<evidence type="ECO:0000256" key="5">
    <source>
        <dbReference type="PROSITE-ProRule" id="PRU00221"/>
    </source>
</evidence>
<proteinExistence type="predicted"/>
<organism evidence="9 10">
    <name type="scientific">Hyphodiscus hymeniophilus</name>
    <dbReference type="NCBI Taxonomy" id="353542"/>
    <lineage>
        <taxon>Eukaryota</taxon>
        <taxon>Fungi</taxon>
        <taxon>Dikarya</taxon>
        <taxon>Ascomycota</taxon>
        <taxon>Pezizomycotina</taxon>
        <taxon>Leotiomycetes</taxon>
        <taxon>Helotiales</taxon>
        <taxon>Hyphodiscaceae</taxon>
        <taxon>Hyphodiscus</taxon>
    </lineage>
</organism>
<dbReference type="FunFam" id="2.130.10.10:FF:000236">
    <property type="entry name" value="Polyubiquitin binding protein (Doa1/Ufd3)"/>
    <property type="match status" value="1"/>
</dbReference>
<dbReference type="GO" id="GO:0005634">
    <property type="term" value="C:nucleus"/>
    <property type="evidence" value="ECO:0007669"/>
    <property type="project" value="TreeGrafter"/>
</dbReference>
<evidence type="ECO:0000256" key="3">
    <source>
        <dbReference type="ARBA" id="ARBA00022574"/>
    </source>
</evidence>
<dbReference type="SMART" id="SM00320">
    <property type="entry name" value="WD40"/>
    <property type="match status" value="7"/>
</dbReference>
<dbReference type="SUPFAM" id="SSF50978">
    <property type="entry name" value="WD40 repeat-like"/>
    <property type="match status" value="1"/>
</dbReference>
<dbReference type="InterPro" id="IPR038122">
    <property type="entry name" value="PFU_sf"/>
</dbReference>
<comment type="subcellular location">
    <subcellularLocation>
        <location evidence="1">Cytoplasm</location>
    </subcellularLocation>
</comment>
<dbReference type="GO" id="GO:0043130">
    <property type="term" value="F:ubiquitin binding"/>
    <property type="evidence" value="ECO:0007669"/>
    <property type="project" value="TreeGrafter"/>
</dbReference>
<comment type="caution">
    <text evidence="9">The sequence shown here is derived from an EMBL/GenBank/DDBJ whole genome shotgun (WGS) entry which is preliminary data.</text>
</comment>
<feature type="region of interest" description="Disordered" evidence="6">
    <location>
        <begin position="459"/>
        <end position="497"/>
    </location>
</feature>
<dbReference type="InterPro" id="IPR036322">
    <property type="entry name" value="WD40_repeat_dom_sf"/>
</dbReference>
<dbReference type="PRINTS" id="PR00320">
    <property type="entry name" value="GPROTEINBRPT"/>
</dbReference>
<dbReference type="PANTHER" id="PTHR19849">
    <property type="entry name" value="PHOSPHOLIPASE A-2-ACTIVATING PROTEIN"/>
    <property type="match status" value="1"/>
</dbReference>
<name>A0A9P6VL15_9HELO</name>
<dbReference type="Proteomes" id="UP000785200">
    <property type="component" value="Unassembled WGS sequence"/>
</dbReference>
<keyword evidence="10" id="KW-1185">Reference proteome</keyword>
<accession>A0A9P6VL15</accession>
<dbReference type="PANTHER" id="PTHR19849:SF0">
    <property type="entry name" value="PHOSPHOLIPASE A-2-ACTIVATING PROTEIN"/>
    <property type="match status" value="1"/>
</dbReference>
<dbReference type="GO" id="GO:0010992">
    <property type="term" value="P:ubiquitin recycling"/>
    <property type="evidence" value="ECO:0007669"/>
    <property type="project" value="TreeGrafter"/>
</dbReference>
<reference evidence="9" key="1">
    <citation type="submission" date="2019-07" db="EMBL/GenBank/DDBJ databases">
        <title>Hyphodiscus hymeniophilus genome sequencing and assembly.</title>
        <authorList>
            <person name="Kramer G."/>
            <person name="Nodwell J."/>
        </authorList>
    </citation>
    <scope>NUCLEOTIDE SEQUENCE</scope>
    <source>
        <strain evidence="9">ATCC 34498</strain>
    </source>
</reference>
<dbReference type="InterPro" id="IPR001680">
    <property type="entry name" value="WD40_rpt"/>
</dbReference>
<dbReference type="AlphaFoldDB" id="A0A9P6VL15"/>
<dbReference type="Gene3D" id="1.25.10.10">
    <property type="entry name" value="Leucine-rich Repeat Variant"/>
    <property type="match status" value="1"/>
</dbReference>
<dbReference type="CDD" id="cd00200">
    <property type="entry name" value="WD40"/>
    <property type="match status" value="1"/>
</dbReference>
<evidence type="ECO:0000313" key="9">
    <source>
        <dbReference type="EMBL" id="KAG0650186.1"/>
    </source>
</evidence>
<protein>
    <submittedName>
        <fullName evidence="9">Ubiquitin homeostasis lub1</fullName>
    </submittedName>
</protein>
<evidence type="ECO:0000256" key="1">
    <source>
        <dbReference type="ARBA" id="ARBA00004496"/>
    </source>
</evidence>
<sequence length="780" mass="84318">MEYKLSASLSGHEDDVRGVTFPTSKAVISASRDGTVRLWKLLSDNPPVYDATISSHATAFVNTVAYLPPSSQFSEGLIISGGKDTVIEVREPSKKPEDNAEALLLGHSHNVCSLDVDPAGKFIVSGSWDAEARIWPIGKWECDTVLRGHEGSVWAVLAIDSETIITGCADTKIRIFHISGKLLRSFTGSSDPVRALCKLPNGHPSGADFASASNDGIIRLWTIGGKQIGELHGHEAFIYSLASTPSGEIVSSGEDRTLRVWKGNECIQTITHPAISVWTVAVCPENGDIVSGASDRIVRVFTRDAERAADAETTKQFEDDVKGSSIPQQQMGEVNKEKLPGPEFLTQKSGTKEGQVQMIRELDGSVTAHTWSAGANQWMNVGTVVDSVGSSGKKTVHQGKEYDYVFQVNMEDGKPDLQLPYNLSENPYEAATKFIENNKLPISYLDQVANFITTNTQGATVGQTSEAPSAPGSDPWGSDNRYRPGGDTAQTPAAARPKSLPQKDYIDILVARIPPMHKKIQELNRSLIDNGRKDISLNPTELTILSNLAKHLETAGSTKTSQTISGGLELAIKISSVWPYTDRLPGLDLLRLLAVAPMTASYTLSDGANIVRLLSSSVTEQQPPAENHIMMCVRAFVNLFASPEGRALATSEFDTIQSLVSSQLSTSSTNRNLFIAITTLYINYAVYFNSNPAVASFEYALTIIDSLSKILLSQTDSEVVFRALVATGTLAFLGSEVREAAKDIYAVEKSITKALVKAGEPRNKNVAAEITDLLNRATTQ</sequence>
<feature type="repeat" description="WD" evidence="5">
    <location>
        <begin position="231"/>
        <end position="262"/>
    </location>
</feature>
<dbReference type="OrthoDB" id="10265988at2759"/>
<evidence type="ECO:0000259" key="8">
    <source>
        <dbReference type="PROSITE" id="PS51396"/>
    </source>
</evidence>
<dbReference type="PROSITE" id="PS50294">
    <property type="entry name" value="WD_REPEATS_REGION"/>
    <property type="match status" value="3"/>
</dbReference>
<dbReference type="InterPro" id="IPR020472">
    <property type="entry name" value="WD40_PAC1"/>
</dbReference>
<dbReference type="InterPro" id="IPR011989">
    <property type="entry name" value="ARM-like"/>
</dbReference>
<evidence type="ECO:0000256" key="2">
    <source>
        <dbReference type="ARBA" id="ARBA00022490"/>
    </source>
</evidence>
<keyword evidence="4" id="KW-0677">Repeat</keyword>
<evidence type="ECO:0000256" key="6">
    <source>
        <dbReference type="SAM" id="MobiDB-lite"/>
    </source>
</evidence>
<dbReference type="Gene3D" id="3.10.20.870">
    <property type="entry name" value="PFU (PLAA family ubiquitin binding), C-terminal domain"/>
    <property type="match status" value="1"/>
</dbReference>
<dbReference type="Pfam" id="PF08324">
    <property type="entry name" value="PUL"/>
    <property type="match status" value="1"/>
</dbReference>
<dbReference type="GO" id="GO:0005737">
    <property type="term" value="C:cytoplasm"/>
    <property type="evidence" value="ECO:0007669"/>
    <property type="project" value="UniProtKB-SubCell"/>
</dbReference>
<dbReference type="Gene3D" id="2.130.10.10">
    <property type="entry name" value="YVTN repeat-like/Quinoprotein amine dehydrogenase"/>
    <property type="match status" value="1"/>
</dbReference>
<dbReference type="InterPro" id="IPR015155">
    <property type="entry name" value="PFU"/>
</dbReference>
<keyword evidence="3 5" id="KW-0853">WD repeat</keyword>
<dbReference type="PROSITE" id="PS51394">
    <property type="entry name" value="PFU"/>
    <property type="match status" value="1"/>
</dbReference>
<feature type="domain" description="PUL" evidence="8">
    <location>
        <begin position="498"/>
        <end position="773"/>
    </location>
</feature>
<evidence type="ECO:0000313" key="10">
    <source>
        <dbReference type="Proteomes" id="UP000785200"/>
    </source>
</evidence>
<dbReference type="Pfam" id="PF00400">
    <property type="entry name" value="WD40"/>
    <property type="match status" value="6"/>
</dbReference>
<keyword evidence="2" id="KW-0963">Cytoplasm</keyword>
<evidence type="ECO:0000259" key="7">
    <source>
        <dbReference type="PROSITE" id="PS51394"/>
    </source>
</evidence>
<dbReference type="PROSITE" id="PS50082">
    <property type="entry name" value="WD_REPEATS_2"/>
    <property type="match status" value="3"/>
</dbReference>
<feature type="repeat" description="WD" evidence="5">
    <location>
        <begin position="9"/>
        <end position="41"/>
    </location>
</feature>
<dbReference type="GO" id="GO:0043161">
    <property type="term" value="P:proteasome-mediated ubiquitin-dependent protein catabolic process"/>
    <property type="evidence" value="ECO:0007669"/>
    <property type="project" value="TreeGrafter"/>
</dbReference>
<evidence type="ECO:0000256" key="4">
    <source>
        <dbReference type="ARBA" id="ARBA00022737"/>
    </source>
</evidence>
<gene>
    <name evidence="9" type="ORF">D0Z07_3033</name>
</gene>
<dbReference type="EMBL" id="VNKQ01000006">
    <property type="protein sequence ID" value="KAG0650186.1"/>
    <property type="molecule type" value="Genomic_DNA"/>
</dbReference>
<dbReference type="InterPro" id="IPR015943">
    <property type="entry name" value="WD40/YVTN_repeat-like_dom_sf"/>
</dbReference>
<dbReference type="InterPro" id="IPR013535">
    <property type="entry name" value="PUL_dom"/>
</dbReference>
<dbReference type="Pfam" id="PF09070">
    <property type="entry name" value="PFU"/>
    <property type="match status" value="1"/>
</dbReference>